<organism evidence="1 2">
    <name type="scientific">Sphingomonas tabacisoli</name>
    <dbReference type="NCBI Taxonomy" id="2249466"/>
    <lineage>
        <taxon>Bacteria</taxon>
        <taxon>Pseudomonadati</taxon>
        <taxon>Pseudomonadota</taxon>
        <taxon>Alphaproteobacteria</taxon>
        <taxon>Sphingomonadales</taxon>
        <taxon>Sphingomonadaceae</taxon>
        <taxon>Sphingomonas</taxon>
    </lineage>
</organism>
<dbReference type="EMBL" id="JBHUDY010000002">
    <property type="protein sequence ID" value="MFD1612784.1"/>
    <property type="molecule type" value="Genomic_DNA"/>
</dbReference>
<name>A0ABW4I7J8_9SPHN</name>
<proteinExistence type="predicted"/>
<reference evidence="2" key="1">
    <citation type="journal article" date="2019" name="Int. J. Syst. Evol. Microbiol.">
        <title>The Global Catalogue of Microorganisms (GCM) 10K type strain sequencing project: providing services to taxonomists for standard genome sequencing and annotation.</title>
        <authorList>
            <consortium name="The Broad Institute Genomics Platform"/>
            <consortium name="The Broad Institute Genome Sequencing Center for Infectious Disease"/>
            <person name="Wu L."/>
            <person name="Ma J."/>
        </authorList>
    </citation>
    <scope>NUCLEOTIDE SEQUENCE [LARGE SCALE GENOMIC DNA]</scope>
    <source>
        <strain evidence="2">CGMCC 1.16275</strain>
    </source>
</reference>
<comment type="caution">
    <text evidence="1">The sequence shown here is derived from an EMBL/GenBank/DDBJ whole genome shotgun (WGS) entry which is preliminary data.</text>
</comment>
<keyword evidence="2" id="KW-1185">Reference proteome</keyword>
<dbReference type="RefSeq" id="WP_380890216.1">
    <property type="nucleotide sequence ID" value="NZ_JBHUDY010000002.1"/>
</dbReference>
<evidence type="ECO:0008006" key="3">
    <source>
        <dbReference type="Google" id="ProtNLM"/>
    </source>
</evidence>
<protein>
    <recommendedName>
        <fullName evidence="3">BsaWI restriction endonuclease type 2 domain-containing protein</fullName>
    </recommendedName>
</protein>
<dbReference type="Proteomes" id="UP001597115">
    <property type="component" value="Unassembled WGS sequence"/>
</dbReference>
<sequence>MTLSHFVARARNKANFQEIEDYLQFTSDLLSSQSSWLQAEIVCQNEPNYRFWQLLIESRFPISRPLNATLLCSLNDLRDFKAHLLGDIGRREFMTSLDPSARELMNRVIYTSQQCIGVALDGLPADASNFARKLNGDLFERQMQLWIRRMGVDCSSATVRVPVYVDGVKQCDMNFQHDLVLTAGEEVKVIGSVKTSSKDRLGKIFTDKLLLNALTEKAVPHVAIFLNDVQRGKKSDRTYRVASTFLPGHFKAFTIKINPLDGVYYCDLRPSMKTDPLLNASIFRIDRLLCEDLWALLDRDIHAPIAIEDDEGLS</sequence>
<accession>A0ABW4I7J8</accession>
<evidence type="ECO:0000313" key="1">
    <source>
        <dbReference type="EMBL" id="MFD1612784.1"/>
    </source>
</evidence>
<evidence type="ECO:0000313" key="2">
    <source>
        <dbReference type="Proteomes" id="UP001597115"/>
    </source>
</evidence>
<gene>
    <name evidence="1" type="ORF">ACFSCW_13330</name>
</gene>